<comment type="subcellular location">
    <subcellularLocation>
        <location evidence="1">Endoplasmic reticulum membrane</location>
        <topology evidence="1">Single-pass type I membrane protein</topology>
    </subcellularLocation>
</comment>
<evidence type="ECO:0000256" key="4">
    <source>
        <dbReference type="ARBA" id="ARBA00022692"/>
    </source>
</evidence>
<sequence length="272" mass="29940">MKLSIATTLLASTAAHAFSDSSPFVLFSTSKLNTPEKYNQLQTSNQVIASAKEILSSCPTSDYVIVSQPNVHAADIRDGSRCKMRSLCDAIASKEVKGRFSVAEVVGDLSTHSLEDYVKEACAAKGKVANTIKVDLTHLPSLEQKDKREQVLASNDDQLGIMLDTLKGDYTLVMVSDPNEFRAYQPDFVEPVHMDLKREVFHFEEDKGNQTHDTRPLFVKYQFFTPGIFVSLIALVVMLSILGVGLRALGSLEVSYGAFDKEMGPAAQKKQQ</sequence>
<evidence type="ECO:0000256" key="10">
    <source>
        <dbReference type="SAM" id="Phobius"/>
    </source>
</evidence>
<feature type="chain" id="PRO_5042034817" description="Protein BIG1" evidence="11">
    <location>
        <begin position="18"/>
        <end position="272"/>
    </location>
</feature>
<reference evidence="13" key="2">
    <citation type="submission" date="2023-07" db="EMBL/GenBank/DDBJ databases">
        <authorList>
            <consortium name="Lawrence Berkeley National Laboratory"/>
            <person name="Haridas S."/>
            <person name="Hensen N."/>
            <person name="Bonometti L."/>
            <person name="Westerberg I."/>
            <person name="Brannstrom I.O."/>
            <person name="Guillou S."/>
            <person name="Cros-Aarteil S."/>
            <person name="Calhoun S."/>
            <person name="Kuo A."/>
            <person name="Mondo S."/>
            <person name="Pangilinan J."/>
            <person name="Riley R."/>
            <person name="LaButti K."/>
            <person name="Andreopoulos B."/>
            <person name="Lipzen A."/>
            <person name="Chen C."/>
            <person name="Yanf M."/>
            <person name="Daum C."/>
            <person name="Ng V."/>
            <person name="Clum A."/>
            <person name="Steindorff A."/>
            <person name="Ohm R."/>
            <person name="Martin F."/>
            <person name="Silar P."/>
            <person name="Natvig D."/>
            <person name="Lalanne C."/>
            <person name="Gautier V."/>
            <person name="Ament-velasquez S.L."/>
            <person name="Kruys A."/>
            <person name="Hutchinson M.I."/>
            <person name="Powell A.J."/>
            <person name="Barry K."/>
            <person name="Miller A.N."/>
            <person name="Grigoriev I.V."/>
            <person name="Debuchy R."/>
            <person name="Gladieux P."/>
            <person name="Thoren M.H."/>
            <person name="Johannesson H."/>
        </authorList>
    </citation>
    <scope>NUCLEOTIDE SEQUENCE</scope>
    <source>
        <strain evidence="13">FGSC 1904</strain>
    </source>
</reference>
<dbReference type="AlphaFoldDB" id="A0AAE0PNS7"/>
<evidence type="ECO:0000256" key="7">
    <source>
        <dbReference type="ARBA" id="ARBA00022989"/>
    </source>
</evidence>
<evidence type="ECO:0000256" key="9">
    <source>
        <dbReference type="ARBA" id="ARBA00023316"/>
    </source>
</evidence>
<evidence type="ECO:0000256" key="3">
    <source>
        <dbReference type="ARBA" id="ARBA00022089"/>
    </source>
</evidence>
<dbReference type="GO" id="GO:0006078">
    <property type="term" value="P:(1-&gt;6)-beta-D-glucan biosynthetic process"/>
    <property type="evidence" value="ECO:0007669"/>
    <property type="project" value="TreeGrafter"/>
</dbReference>
<dbReference type="GO" id="GO:0009272">
    <property type="term" value="P:fungal-type cell wall biogenesis"/>
    <property type="evidence" value="ECO:0007669"/>
    <property type="project" value="TreeGrafter"/>
</dbReference>
<dbReference type="Proteomes" id="UP001281003">
    <property type="component" value="Unassembled WGS sequence"/>
</dbReference>
<dbReference type="PANTHER" id="PTHR28285:SF1">
    <property type="entry name" value="PROTEIN BIG1"/>
    <property type="match status" value="1"/>
</dbReference>
<keyword evidence="8 10" id="KW-0472">Membrane</keyword>
<keyword evidence="6" id="KW-0256">Endoplasmic reticulum</keyword>
<keyword evidence="9" id="KW-0961">Cell wall biogenesis/degradation</keyword>
<protein>
    <recommendedName>
        <fullName evidence="3">Protein BIG1</fullName>
    </recommendedName>
</protein>
<comment type="caution">
    <text evidence="13">The sequence shown here is derived from an EMBL/GenBank/DDBJ whole genome shotgun (WGS) entry which is preliminary data.</text>
</comment>
<keyword evidence="4 10" id="KW-0812">Transmembrane</keyword>
<evidence type="ECO:0000256" key="1">
    <source>
        <dbReference type="ARBA" id="ARBA00004115"/>
    </source>
</evidence>
<dbReference type="GO" id="GO:0005789">
    <property type="term" value="C:endoplasmic reticulum membrane"/>
    <property type="evidence" value="ECO:0007669"/>
    <property type="project" value="UniProtKB-SubCell"/>
</dbReference>
<keyword evidence="14" id="KW-1185">Reference proteome</keyword>
<feature type="transmembrane region" description="Helical" evidence="10">
    <location>
        <begin position="223"/>
        <end position="246"/>
    </location>
</feature>
<feature type="signal peptide" evidence="11">
    <location>
        <begin position="1"/>
        <end position="17"/>
    </location>
</feature>
<feature type="domain" description="V-type proton ATPase subunit S1/VOA1 transmembrane" evidence="12">
    <location>
        <begin position="222"/>
        <end position="261"/>
    </location>
</feature>
<evidence type="ECO:0000256" key="2">
    <source>
        <dbReference type="ARBA" id="ARBA00008203"/>
    </source>
</evidence>
<name>A0AAE0PNS7_SORBR</name>
<evidence type="ECO:0000256" key="8">
    <source>
        <dbReference type="ARBA" id="ARBA00023136"/>
    </source>
</evidence>
<evidence type="ECO:0000259" key="12">
    <source>
        <dbReference type="Pfam" id="PF20520"/>
    </source>
</evidence>
<organism evidence="13 14">
    <name type="scientific">Sordaria brevicollis</name>
    <dbReference type="NCBI Taxonomy" id="83679"/>
    <lineage>
        <taxon>Eukaryota</taxon>
        <taxon>Fungi</taxon>
        <taxon>Dikarya</taxon>
        <taxon>Ascomycota</taxon>
        <taxon>Pezizomycotina</taxon>
        <taxon>Sordariomycetes</taxon>
        <taxon>Sordariomycetidae</taxon>
        <taxon>Sordariales</taxon>
        <taxon>Sordariaceae</taxon>
        <taxon>Sordaria</taxon>
    </lineage>
</organism>
<dbReference type="PANTHER" id="PTHR28285">
    <property type="entry name" value="PROTEIN BIG1"/>
    <property type="match status" value="1"/>
</dbReference>
<evidence type="ECO:0000256" key="6">
    <source>
        <dbReference type="ARBA" id="ARBA00022824"/>
    </source>
</evidence>
<dbReference type="EMBL" id="JAUTDP010000001">
    <property type="protein sequence ID" value="KAK3403279.1"/>
    <property type="molecule type" value="Genomic_DNA"/>
</dbReference>
<dbReference type="InterPro" id="IPR037654">
    <property type="entry name" value="Big1"/>
</dbReference>
<dbReference type="GO" id="GO:0071555">
    <property type="term" value="P:cell wall organization"/>
    <property type="evidence" value="ECO:0007669"/>
    <property type="project" value="UniProtKB-KW"/>
</dbReference>
<evidence type="ECO:0000313" key="13">
    <source>
        <dbReference type="EMBL" id="KAK3403279.1"/>
    </source>
</evidence>
<comment type="similarity">
    <text evidence="2">Belongs to the BIG1 family.</text>
</comment>
<dbReference type="Pfam" id="PF20520">
    <property type="entry name" value="Ac45-VOA1_TM"/>
    <property type="match status" value="1"/>
</dbReference>
<gene>
    <name evidence="13" type="ORF">B0T20DRAFT_344647</name>
</gene>
<proteinExistence type="inferred from homology"/>
<accession>A0AAE0PNS7</accession>
<evidence type="ECO:0000256" key="11">
    <source>
        <dbReference type="SAM" id="SignalP"/>
    </source>
</evidence>
<keyword evidence="5 11" id="KW-0732">Signal</keyword>
<evidence type="ECO:0000313" key="14">
    <source>
        <dbReference type="Proteomes" id="UP001281003"/>
    </source>
</evidence>
<evidence type="ECO:0000256" key="5">
    <source>
        <dbReference type="ARBA" id="ARBA00022729"/>
    </source>
</evidence>
<dbReference type="InterPro" id="IPR046756">
    <property type="entry name" value="VAS1/VOA1_TM"/>
</dbReference>
<keyword evidence="7 10" id="KW-1133">Transmembrane helix</keyword>
<reference evidence="13" key="1">
    <citation type="journal article" date="2023" name="Mol. Phylogenet. Evol.">
        <title>Genome-scale phylogeny and comparative genomics of the fungal order Sordariales.</title>
        <authorList>
            <person name="Hensen N."/>
            <person name="Bonometti L."/>
            <person name="Westerberg I."/>
            <person name="Brannstrom I.O."/>
            <person name="Guillou S."/>
            <person name="Cros-Aarteil S."/>
            <person name="Calhoun S."/>
            <person name="Haridas S."/>
            <person name="Kuo A."/>
            <person name="Mondo S."/>
            <person name="Pangilinan J."/>
            <person name="Riley R."/>
            <person name="LaButti K."/>
            <person name="Andreopoulos B."/>
            <person name="Lipzen A."/>
            <person name="Chen C."/>
            <person name="Yan M."/>
            <person name="Daum C."/>
            <person name="Ng V."/>
            <person name="Clum A."/>
            <person name="Steindorff A."/>
            <person name="Ohm R.A."/>
            <person name="Martin F."/>
            <person name="Silar P."/>
            <person name="Natvig D.O."/>
            <person name="Lalanne C."/>
            <person name="Gautier V."/>
            <person name="Ament-Velasquez S.L."/>
            <person name="Kruys A."/>
            <person name="Hutchinson M.I."/>
            <person name="Powell A.J."/>
            <person name="Barry K."/>
            <person name="Miller A.N."/>
            <person name="Grigoriev I.V."/>
            <person name="Debuchy R."/>
            <person name="Gladieux P."/>
            <person name="Hiltunen Thoren M."/>
            <person name="Johannesson H."/>
        </authorList>
    </citation>
    <scope>NUCLEOTIDE SEQUENCE</scope>
    <source>
        <strain evidence="13">FGSC 1904</strain>
    </source>
</reference>